<dbReference type="AlphaFoldDB" id="B1BSY2"/>
<dbReference type="EMBL" id="ABDW01000012">
    <property type="protein sequence ID" value="EDT15210.1"/>
    <property type="molecule type" value="Genomic_DNA"/>
</dbReference>
<evidence type="ECO:0000313" key="2">
    <source>
        <dbReference type="Proteomes" id="UP000005337"/>
    </source>
</evidence>
<dbReference type="Proteomes" id="UP000005337">
    <property type="component" value="Unassembled WGS sequence"/>
</dbReference>
<evidence type="ECO:0000313" key="1">
    <source>
        <dbReference type="EMBL" id="EDT15210.1"/>
    </source>
</evidence>
<comment type="caution">
    <text evidence="1">The sequence shown here is derived from an EMBL/GenBank/DDBJ whole genome shotgun (WGS) entry which is preliminary data.</text>
</comment>
<protein>
    <submittedName>
        <fullName evidence="1">Uncharacterized protein</fullName>
    </submittedName>
</protein>
<proteinExistence type="predicted"/>
<name>B1BSY2_CLOPF</name>
<accession>B1BSY2</accession>
<organism evidence="1 2">
    <name type="scientific">Clostridium perfringens E str. JGS1987</name>
    <dbReference type="NCBI Taxonomy" id="451755"/>
    <lineage>
        <taxon>Bacteria</taxon>
        <taxon>Bacillati</taxon>
        <taxon>Bacillota</taxon>
        <taxon>Clostridia</taxon>
        <taxon>Eubacteriales</taxon>
        <taxon>Clostridiaceae</taxon>
        <taxon>Clostridium</taxon>
    </lineage>
</organism>
<gene>
    <name evidence="1" type="ORF">AC3_A0577</name>
</gene>
<sequence length="37" mass="4710">MIYYLDNSIFKAYLITYYERKDFNKNINTLFVYKYQL</sequence>
<reference evidence="1 2" key="1">
    <citation type="submission" date="2007-07" db="EMBL/GenBank/DDBJ databases">
        <title>Annotation of Clostridium perfringens E str. JGS1987.</title>
        <authorList>
            <person name="Paulsen I."/>
            <person name="Sebastian Y."/>
        </authorList>
    </citation>
    <scope>NUCLEOTIDE SEQUENCE [LARGE SCALE GENOMIC DNA]</scope>
    <source>
        <strain evidence="2">E str. JGS1987</strain>
    </source>
</reference>